<feature type="transmembrane region" description="Helical" evidence="6">
    <location>
        <begin position="171"/>
        <end position="192"/>
    </location>
</feature>
<protein>
    <submittedName>
        <fullName evidence="7">Amino acid/amide ABC transporter membrane protein 2 (HAAT family)</fullName>
    </submittedName>
</protein>
<feature type="transmembrane region" description="Helical" evidence="6">
    <location>
        <begin position="259"/>
        <end position="284"/>
    </location>
</feature>
<dbReference type="GO" id="GO:0015658">
    <property type="term" value="F:branched-chain amino acid transmembrane transporter activity"/>
    <property type="evidence" value="ECO:0007669"/>
    <property type="project" value="InterPro"/>
</dbReference>
<dbReference type="AlphaFoldDB" id="A0A4R3V9L8"/>
<feature type="transmembrane region" description="Helical" evidence="6">
    <location>
        <begin position="48"/>
        <end position="81"/>
    </location>
</feature>
<evidence type="ECO:0000256" key="3">
    <source>
        <dbReference type="ARBA" id="ARBA00022692"/>
    </source>
</evidence>
<feature type="transmembrane region" description="Helical" evidence="6">
    <location>
        <begin position="93"/>
        <end position="114"/>
    </location>
</feature>
<comment type="caution">
    <text evidence="7">The sequence shown here is derived from an EMBL/GenBank/DDBJ whole genome shotgun (WGS) entry which is preliminary data.</text>
</comment>
<dbReference type="PANTHER" id="PTHR30482">
    <property type="entry name" value="HIGH-AFFINITY BRANCHED-CHAIN AMINO ACID TRANSPORT SYSTEM PERMEASE"/>
    <property type="match status" value="1"/>
</dbReference>
<reference evidence="7 8" key="1">
    <citation type="submission" date="2019-03" db="EMBL/GenBank/DDBJ databases">
        <title>Genomic Encyclopedia of Type Strains, Phase IV (KMG-IV): sequencing the most valuable type-strain genomes for metagenomic binning, comparative biology and taxonomic classification.</title>
        <authorList>
            <person name="Goeker M."/>
        </authorList>
    </citation>
    <scope>NUCLEOTIDE SEQUENCE [LARGE SCALE GENOMIC DNA]</scope>
    <source>
        <strain evidence="7 8">DSM 100048</strain>
    </source>
</reference>
<dbReference type="CDD" id="cd06581">
    <property type="entry name" value="TM_PBP1_LivM_like"/>
    <property type="match status" value="1"/>
</dbReference>
<evidence type="ECO:0000256" key="2">
    <source>
        <dbReference type="ARBA" id="ARBA00022475"/>
    </source>
</evidence>
<dbReference type="RefSeq" id="WP_243650769.1">
    <property type="nucleotide sequence ID" value="NZ_JBHRVM010000001.1"/>
</dbReference>
<keyword evidence="8" id="KW-1185">Reference proteome</keyword>
<comment type="subcellular location">
    <subcellularLocation>
        <location evidence="1">Cell membrane</location>
        <topology evidence="1">Multi-pass membrane protein</topology>
    </subcellularLocation>
</comment>
<dbReference type="Proteomes" id="UP000294692">
    <property type="component" value="Unassembled WGS sequence"/>
</dbReference>
<evidence type="ECO:0000313" key="7">
    <source>
        <dbReference type="EMBL" id="TCV01896.1"/>
    </source>
</evidence>
<sequence>MADHIVARGAGERRMNWALVFGLLATACAVGGWLSGESFYLRLATEALIFGCLAMAVDLLLGIAGLLSLGQALFFGFGAYLSSLLLRDAGMGFWTVLAIALAGGALAGLVGGLIAIRSRGVYFALITFGMAQIVAKVVYNSAPLGASDGFIGVPVPRVPLGFFEVSADQPFAFFMVVLALVLAVYVLLAYLLDTPFGRNMQALRDNPQRLSFLGFDPFRYKLAVFIIAAAVSSFAGALYPMLRGFASPELIYFQTSGNAVITVVLGGVGTLIGALYGSVILFGLKSVLGSYTEHHLIIVGVLFILAVVFFPAGLMGALRKKGGKRYGKH</sequence>
<keyword evidence="3 6" id="KW-0812">Transmembrane</keyword>
<evidence type="ECO:0000313" key="8">
    <source>
        <dbReference type="Proteomes" id="UP000294692"/>
    </source>
</evidence>
<dbReference type="PANTHER" id="PTHR30482:SF17">
    <property type="entry name" value="ABC TRANSPORTER ATP-BINDING PROTEIN"/>
    <property type="match status" value="1"/>
</dbReference>
<keyword evidence="4 6" id="KW-1133">Transmembrane helix</keyword>
<feature type="transmembrane region" description="Helical" evidence="6">
    <location>
        <begin position="218"/>
        <end position="239"/>
    </location>
</feature>
<evidence type="ECO:0000256" key="1">
    <source>
        <dbReference type="ARBA" id="ARBA00004651"/>
    </source>
</evidence>
<dbReference type="Pfam" id="PF02653">
    <property type="entry name" value="BPD_transp_2"/>
    <property type="match status" value="1"/>
</dbReference>
<evidence type="ECO:0000256" key="5">
    <source>
        <dbReference type="ARBA" id="ARBA00023136"/>
    </source>
</evidence>
<feature type="transmembrane region" description="Helical" evidence="6">
    <location>
        <begin position="296"/>
        <end position="318"/>
    </location>
</feature>
<name>A0A4R3V9L8_9BURK</name>
<keyword evidence="5 6" id="KW-0472">Membrane</keyword>
<accession>A0A4R3V9L8</accession>
<feature type="transmembrane region" description="Helical" evidence="6">
    <location>
        <begin position="17"/>
        <end position="36"/>
    </location>
</feature>
<dbReference type="InterPro" id="IPR001851">
    <property type="entry name" value="ABC_transp_permease"/>
</dbReference>
<evidence type="ECO:0000256" key="6">
    <source>
        <dbReference type="SAM" id="Phobius"/>
    </source>
</evidence>
<gene>
    <name evidence="7" type="ORF">EV686_102611</name>
</gene>
<evidence type="ECO:0000256" key="4">
    <source>
        <dbReference type="ARBA" id="ARBA00022989"/>
    </source>
</evidence>
<feature type="transmembrane region" description="Helical" evidence="6">
    <location>
        <begin position="121"/>
        <end position="139"/>
    </location>
</feature>
<dbReference type="GO" id="GO:0005886">
    <property type="term" value="C:plasma membrane"/>
    <property type="evidence" value="ECO:0007669"/>
    <property type="project" value="UniProtKB-SubCell"/>
</dbReference>
<dbReference type="InterPro" id="IPR043428">
    <property type="entry name" value="LivM-like"/>
</dbReference>
<dbReference type="EMBL" id="SMBX01000002">
    <property type="protein sequence ID" value="TCV01896.1"/>
    <property type="molecule type" value="Genomic_DNA"/>
</dbReference>
<organism evidence="7 8">
    <name type="scientific">Paracandidimonas soli</name>
    <dbReference type="NCBI Taxonomy" id="1917182"/>
    <lineage>
        <taxon>Bacteria</taxon>
        <taxon>Pseudomonadati</taxon>
        <taxon>Pseudomonadota</taxon>
        <taxon>Betaproteobacteria</taxon>
        <taxon>Burkholderiales</taxon>
        <taxon>Alcaligenaceae</taxon>
        <taxon>Paracandidimonas</taxon>
    </lineage>
</organism>
<keyword evidence="2" id="KW-1003">Cell membrane</keyword>
<proteinExistence type="predicted"/>